<name>A0ABU5K3R4_9BACI</name>
<proteinExistence type="predicted"/>
<keyword evidence="3" id="KW-1185">Reference proteome</keyword>
<evidence type="ECO:0000313" key="3">
    <source>
        <dbReference type="Proteomes" id="UP001291930"/>
    </source>
</evidence>
<dbReference type="InterPro" id="IPR024984">
    <property type="entry name" value="DUF3888"/>
</dbReference>
<dbReference type="Proteomes" id="UP001291930">
    <property type="component" value="Unassembled WGS sequence"/>
</dbReference>
<accession>A0ABU5K3R4</accession>
<protein>
    <submittedName>
        <fullName evidence="2">DUF3888 domain-containing protein</fullName>
    </submittedName>
</protein>
<dbReference type="Pfam" id="PF13027">
    <property type="entry name" value="DUF3888"/>
    <property type="match status" value="1"/>
</dbReference>
<gene>
    <name evidence="2" type="ORF">U2I54_26000</name>
</gene>
<keyword evidence="1" id="KW-1133">Transmembrane helix</keyword>
<dbReference type="EMBL" id="JAXOVW010000145">
    <property type="protein sequence ID" value="MDZ5610381.1"/>
    <property type="molecule type" value="Genomic_DNA"/>
</dbReference>
<organism evidence="2 3">
    <name type="scientific">Bacillus bingmayongensis</name>
    <dbReference type="NCBI Taxonomy" id="1150157"/>
    <lineage>
        <taxon>Bacteria</taxon>
        <taxon>Bacillati</taxon>
        <taxon>Bacillota</taxon>
        <taxon>Bacilli</taxon>
        <taxon>Bacillales</taxon>
        <taxon>Bacillaceae</taxon>
        <taxon>Bacillus</taxon>
    </lineage>
</organism>
<reference evidence="3" key="1">
    <citation type="submission" date="2023-11" db="EMBL/GenBank/DDBJ databases">
        <title>Genome Sequence of Bacillus pseudomycoides stain BUPM19.</title>
        <authorList>
            <person name="Farhat A."/>
        </authorList>
    </citation>
    <scope>NUCLEOTIDE SEQUENCE [LARGE SCALE GENOMIC DNA]</scope>
    <source>
        <strain evidence="3">BUPM19</strain>
    </source>
</reference>
<evidence type="ECO:0000313" key="2">
    <source>
        <dbReference type="EMBL" id="MDZ5610381.1"/>
    </source>
</evidence>
<feature type="transmembrane region" description="Helical" evidence="1">
    <location>
        <begin position="6"/>
        <end position="23"/>
    </location>
</feature>
<dbReference type="RefSeq" id="WP_374219604.1">
    <property type="nucleotide sequence ID" value="NZ_JAXOVW010000145.1"/>
</dbReference>
<comment type="caution">
    <text evidence="2">The sequence shown here is derived from an EMBL/GenBank/DDBJ whole genome shotgun (WGS) entry which is preliminary data.</text>
</comment>
<keyword evidence="1" id="KW-0812">Transmembrane</keyword>
<evidence type="ECO:0000256" key="1">
    <source>
        <dbReference type="SAM" id="Phobius"/>
    </source>
</evidence>
<keyword evidence="1" id="KW-0472">Membrane</keyword>
<sequence length="124" mass="13990">MLKHKLSLIIFGIMIMSIFISPLEGKAANINNKDFYDSYNTLLAPYASQTIENKLGPSHQYSLTDTKIIKINRHPKGAFNFIVVAEYRTYVGAHNPPNHIVTITYNIDPSGVRVQGVDIKQQKE</sequence>